<reference evidence="3" key="1">
    <citation type="journal article" date="2017" name="Genome Biol.">
        <title>Comparative genomics reveals high biological diversity and specific adaptations in the industrially and medically important fungal genus Aspergillus.</title>
        <authorList>
            <person name="de Vries R.P."/>
            <person name="Riley R."/>
            <person name="Wiebenga A."/>
            <person name="Aguilar-Osorio G."/>
            <person name="Amillis S."/>
            <person name="Uchima C.A."/>
            <person name="Anderluh G."/>
            <person name="Asadollahi M."/>
            <person name="Askin M."/>
            <person name="Barry K."/>
            <person name="Battaglia E."/>
            <person name="Bayram O."/>
            <person name="Benocci T."/>
            <person name="Braus-Stromeyer S.A."/>
            <person name="Caldana C."/>
            <person name="Canovas D."/>
            <person name="Cerqueira G.C."/>
            <person name="Chen F."/>
            <person name="Chen W."/>
            <person name="Choi C."/>
            <person name="Clum A."/>
            <person name="Dos Santos R.A."/>
            <person name="Damasio A.R."/>
            <person name="Diallinas G."/>
            <person name="Emri T."/>
            <person name="Fekete E."/>
            <person name="Flipphi M."/>
            <person name="Freyberg S."/>
            <person name="Gallo A."/>
            <person name="Gournas C."/>
            <person name="Habgood R."/>
            <person name="Hainaut M."/>
            <person name="Harispe M.L."/>
            <person name="Henrissat B."/>
            <person name="Hilden K.S."/>
            <person name="Hope R."/>
            <person name="Hossain A."/>
            <person name="Karabika E."/>
            <person name="Karaffa L."/>
            <person name="Karanyi Z."/>
            <person name="Krasevec N."/>
            <person name="Kuo A."/>
            <person name="Kusch H."/>
            <person name="LaButti K."/>
            <person name="Lagendijk E.L."/>
            <person name="Lapidus A."/>
            <person name="Levasseur A."/>
            <person name="Lindquist E."/>
            <person name="Lipzen A."/>
            <person name="Logrieco A.F."/>
            <person name="MacCabe A."/>
            <person name="Maekelae M.R."/>
            <person name="Malavazi I."/>
            <person name="Melin P."/>
            <person name="Meyer V."/>
            <person name="Mielnichuk N."/>
            <person name="Miskei M."/>
            <person name="Molnar A.P."/>
            <person name="Mule G."/>
            <person name="Ngan C.Y."/>
            <person name="Orejas M."/>
            <person name="Orosz E."/>
            <person name="Ouedraogo J.P."/>
            <person name="Overkamp K.M."/>
            <person name="Park H.-S."/>
            <person name="Perrone G."/>
            <person name="Piumi F."/>
            <person name="Punt P.J."/>
            <person name="Ram A.F."/>
            <person name="Ramon A."/>
            <person name="Rauscher S."/>
            <person name="Record E."/>
            <person name="Riano-Pachon D.M."/>
            <person name="Robert V."/>
            <person name="Roehrig J."/>
            <person name="Ruller R."/>
            <person name="Salamov A."/>
            <person name="Salih N.S."/>
            <person name="Samson R.A."/>
            <person name="Sandor E."/>
            <person name="Sanguinetti M."/>
            <person name="Schuetze T."/>
            <person name="Sepcic K."/>
            <person name="Shelest E."/>
            <person name="Sherlock G."/>
            <person name="Sophianopoulou V."/>
            <person name="Squina F.M."/>
            <person name="Sun H."/>
            <person name="Susca A."/>
            <person name="Todd R.B."/>
            <person name="Tsang A."/>
            <person name="Unkles S.E."/>
            <person name="van de Wiele N."/>
            <person name="van Rossen-Uffink D."/>
            <person name="Oliveira J.V."/>
            <person name="Vesth T.C."/>
            <person name="Visser J."/>
            <person name="Yu J.-H."/>
            <person name="Zhou M."/>
            <person name="Andersen M.R."/>
            <person name="Archer D.B."/>
            <person name="Baker S.E."/>
            <person name="Benoit I."/>
            <person name="Brakhage A.A."/>
            <person name="Braus G.H."/>
            <person name="Fischer R."/>
            <person name="Frisvad J.C."/>
            <person name="Goldman G.H."/>
            <person name="Houbraken J."/>
            <person name="Oakley B."/>
            <person name="Pocsi I."/>
            <person name="Scazzocchio C."/>
            <person name="Seiboth B."/>
            <person name="vanKuyk P.A."/>
            <person name="Wortman J."/>
            <person name="Dyer P.S."/>
            <person name="Grigoriev I.V."/>
        </authorList>
    </citation>
    <scope>NUCLEOTIDE SEQUENCE [LARGE SCALE GENOMIC DNA]</scope>
    <source>
        <strain evidence="3">CBS 134.48</strain>
    </source>
</reference>
<feature type="region of interest" description="Disordered" evidence="1">
    <location>
        <begin position="1"/>
        <end position="75"/>
    </location>
</feature>
<name>A0A1L9N3L4_ASPTC</name>
<dbReference type="EMBL" id="KV878203">
    <property type="protein sequence ID" value="OJI83879.1"/>
    <property type="molecule type" value="Genomic_DNA"/>
</dbReference>
<keyword evidence="3" id="KW-1185">Reference proteome</keyword>
<evidence type="ECO:0000313" key="2">
    <source>
        <dbReference type="EMBL" id="OJI83879.1"/>
    </source>
</evidence>
<dbReference type="AlphaFoldDB" id="A0A1L9N3L4"/>
<organism evidence="2 3">
    <name type="scientific">Aspergillus tubingensis (strain CBS 134.48)</name>
    <dbReference type="NCBI Taxonomy" id="767770"/>
    <lineage>
        <taxon>Eukaryota</taxon>
        <taxon>Fungi</taxon>
        <taxon>Dikarya</taxon>
        <taxon>Ascomycota</taxon>
        <taxon>Pezizomycotina</taxon>
        <taxon>Eurotiomycetes</taxon>
        <taxon>Eurotiomycetidae</taxon>
        <taxon>Eurotiales</taxon>
        <taxon>Aspergillaceae</taxon>
        <taxon>Aspergillus</taxon>
        <taxon>Aspergillus subgen. Circumdati</taxon>
    </lineage>
</organism>
<protein>
    <submittedName>
        <fullName evidence="2">Uncharacterized protein</fullName>
    </submittedName>
</protein>
<feature type="compositionally biased region" description="Basic residues" evidence="1">
    <location>
        <begin position="1"/>
        <end position="12"/>
    </location>
</feature>
<accession>A0A1L9N3L4</accession>
<evidence type="ECO:0000256" key="1">
    <source>
        <dbReference type="SAM" id="MobiDB-lite"/>
    </source>
</evidence>
<feature type="compositionally biased region" description="Basic and acidic residues" evidence="1">
    <location>
        <begin position="27"/>
        <end position="39"/>
    </location>
</feature>
<dbReference type="Proteomes" id="UP000184304">
    <property type="component" value="Unassembled WGS sequence"/>
</dbReference>
<evidence type="ECO:0000313" key="3">
    <source>
        <dbReference type="Proteomes" id="UP000184304"/>
    </source>
</evidence>
<feature type="compositionally biased region" description="Basic residues" evidence="1">
    <location>
        <begin position="64"/>
        <end position="73"/>
    </location>
</feature>
<proteinExistence type="predicted"/>
<gene>
    <name evidence="2" type="ORF">ASPTUDRAFT_55869</name>
</gene>
<sequence length="116" mass="12739">MLGKRSGGKKSARGYGGDSQGRPKSRMSGESHEAGENRGRGWKAGAQVNWGESQGSTNGERGRRGGIRRHRRRHSEDDGVWMVDLDAGRWALDGCRAAGRNWISRRKRGCSPQFSG</sequence>
<dbReference type="VEuPathDB" id="FungiDB:ASPTUDRAFT_55869"/>